<dbReference type="AlphaFoldDB" id="A1B687"/>
<dbReference type="Proteomes" id="UP000000361">
    <property type="component" value="Chromosome 2"/>
</dbReference>
<sequence>MPTPPSEYRYPCENCGASLEFSPGQQSLVCPYCGHEQHIGPGPARAPARQPQQGPWGESAILLDPATGRALQWDGGHKSPGLRELPLEHGLSLDQHSDLTETVRTLSCPNCGAKVEITSDRHASACPFCATAVVTDTGTTRHIKPQGVLPFVITEVQAKTALEDWLHGLWFAPSGLTAYARRGKRMSGVYSPFWTFDADTASRYTGARGDWYYETVYVTQMVNGRQQRVAQQVRKTRWTPVSGQVARDFDDVLVLASSSLPRRITDALTPWELSHLVPYQPEYLAGFLAEGYTIPLASGHGIARQEMAGVIAMDVRRAIGGNEQRITGIETRYSDETFKHVLLPVWTAAYRYNGKSYRFVVNGQSGRVQGERPWSVWKIAFAVLLALALLLALLWLNERGDFVRIGAAPLTPDISMSGSYRYQETGAGGPAVRSG</sequence>
<dbReference type="OrthoDB" id="3182597at2"/>
<proteinExistence type="predicted"/>
<accession>A1B687</accession>
<gene>
    <name evidence="2" type="ordered locus">Pden_2947</name>
</gene>
<keyword evidence="1" id="KW-1133">Transmembrane helix</keyword>
<evidence type="ECO:0000256" key="1">
    <source>
        <dbReference type="SAM" id="Phobius"/>
    </source>
</evidence>
<keyword evidence="3" id="KW-1185">Reference proteome</keyword>
<dbReference type="PANTHER" id="PTHR37826:SF3">
    <property type="entry name" value="J DOMAIN-CONTAINING PROTEIN"/>
    <property type="match status" value="1"/>
</dbReference>
<feature type="transmembrane region" description="Helical" evidence="1">
    <location>
        <begin position="374"/>
        <end position="396"/>
    </location>
</feature>
<dbReference type="PANTHER" id="PTHR37826">
    <property type="entry name" value="FLOTILLIN BAND_7_5 DOMAIN PROTEIN"/>
    <property type="match status" value="1"/>
</dbReference>
<dbReference type="EnsemblBacteria" id="ABL71031">
    <property type="protein sequence ID" value="ABL71031"/>
    <property type="gene ID" value="Pden_2947"/>
</dbReference>
<dbReference type="STRING" id="318586.Pden_2947"/>
<evidence type="ECO:0000313" key="3">
    <source>
        <dbReference type="Proteomes" id="UP000000361"/>
    </source>
</evidence>
<dbReference type="Gene3D" id="2.20.28.30">
    <property type="entry name" value="RNA polymerase ii, chain L"/>
    <property type="match status" value="1"/>
</dbReference>
<keyword evidence="1" id="KW-0812">Transmembrane</keyword>
<evidence type="ECO:0008006" key="4">
    <source>
        <dbReference type="Google" id="ProtNLM"/>
    </source>
</evidence>
<organism evidence="2 3">
    <name type="scientific">Paracoccus denitrificans (strain Pd 1222)</name>
    <dbReference type="NCBI Taxonomy" id="318586"/>
    <lineage>
        <taxon>Bacteria</taxon>
        <taxon>Pseudomonadati</taxon>
        <taxon>Pseudomonadota</taxon>
        <taxon>Alphaproteobacteria</taxon>
        <taxon>Rhodobacterales</taxon>
        <taxon>Paracoccaceae</taxon>
        <taxon>Paracoccus</taxon>
    </lineage>
</organism>
<reference evidence="3" key="1">
    <citation type="submission" date="2006-12" db="EMBL/GenBank/DDBJ databases">
        <title>Complete sequence of chromosome 2 of Paracoccus denitrificans PD1222.</title>
        <authorList>
            <person name="Copeland A."/>
            <person name="Lucas S."/>
            <person name="Lapidus A."/>
            <person name="Barry K."/>
            <person name="Detter J.C."/>
            <person name="Glavina del Rio T."/>
            <person name="Hammon N."/>
            <person name="Israni S."/>
            <person name="Dalin E."/>
            <person name="Tice H."/>
            <person name="Pitluck S."/>
            <person name="Munk A.C."/>
            <person name="Brettin T."/>
            <person name="Bruce D."/>
            <person name="Han C."/>
            <person name="Tapia R."/>
            <person name="Gilna P."/>
            <person name="Schmutz J."/>
            <person name="Larimer F."/>
            <person name="Land M."/>
            <person name="Hauser L."/>
            <person name="Kyrpides N."/>
            <person name="Lykidis A."/>
            <person name="Spiro S."/>
            <person name="Richardson D.J."/>
            <person name="Moir J.W.B."/>
            <person name="Ferguson S.J."/>
            <person name="van Spanning R.J.M."/>
            <person name="Richardson P."/>
        </authorList>
    </citation>
    <scope>NUCLEOTIDE SEQUENCE [LARGE SCALE GENOMIC DNA]</scope>
    <source>
        <strain evidence="3">Pd 1222</strain>
    </source>
</reference>
<keyword evidence="1" id="KW-0472">Membrane</keyword>
<protein>
    <recommendedName>
        <fullName evidence="4">Zinc ribbon domain-containing protein</fullName>
    </recommendedName>
</protein>
<dbReference type="KEGG" id="pde:Pden_2947"/>
<dbReference type="eggNOG" id="COG1996">
    <property type="taxonomic scope" value="Bacteria"/>
</dbReference>
<dbReference type="RefSeq" id="WP_011749221.1">
    <property type="nucleotide sequence ID" value="NC_008687.1"/>
</dbReference>
<dbReference type="EMBL" id="CP000490">
    <property type="protein sequence ID" value="ABL71031.1"/>
    <property type="molecule type" value="Genomic_DNA"/>
</dbReference>
<evidence type="ECO:0000313" key="2">
    <source>
        <dbReference type="EMBL" id="ABL71031.1"/>
    </source>
</evidence>
<dbReference type="HOGENOM" id="CLU_039030_1_0_5"/>
<dbReference type="GeneID" id="93452628"/>
<name>A1B687_PARDP</name>